<evidence type="ECO:0000313" key="3">
    <source>
        <dbReference type="Proteomes" id="UP001472866"/>
    </source>
</evidence>
<dbReference type="PANTHER" id="PTHR45824:SF6">
    <property type="entry name" value="F16L1.9 PROTEIN"/>
    <property type="match status" value="1"/>
</dbReference>
<dbReference type="PROSITE" id="PS50191">
    <property type="entry name" value="CRAL_TRIO"/>
    <property type="match status" value="1"/>
</dbReference>
<dbReference type="SUPFAM" id="SSF46938">
    <property type="entry name" value="CRAL/TRIO N-terminal domain"/>
    <property type="match status" value="1"/>
</dbReference>
<keyword evidence="3" id="KW-1185">Reference proteome</keyword>
<dbReference type="EMBL" id="CP151504">
    <property type="protein sequence ID" value="WZN61606.1"/>
    <property type="molecule type" value="Genomic_DNA"/>
</dbReference>
<dbReference type="Gene3D" id="3.40.525.10">
    <property type="entry name" value="CRAL-TRIO lipid binding domain"/>
    <property type="match status" value="1"/>
</dbReference>
<proteinExistence type="predicted"/>
<reference evidence="2 3" key="1">
    <citation type="submission" date="2024-03" db="EMBL/GenBank/DDBJ databases">
        <title>Complete genome sequence of the green alga Chloropicon roscoffensis RCC1871.</title>
        <authorList>
            <person name="Lemieux C."/>
            <person name="Pombert J.-F."/>
            <person name="Otis C."/>
            <person name="Turmel M."/>
        </authorList>
    </citation>
    <scope>NUCLEOTIDE SEQUENCE [LARGE SCALE GENOMIC DNA]</scope>
    <source>
        <strain evidence="2 3">RCC1871</strain>
    </source>
</reference>
<organism evidence="2 3">
    <name type="scientific">Chloropicon roscoffensis</name>
    <dbReference type="NCBI Taxonomy" id="1461544"/>
    <lineage>
        <taxon>Eukaryota</taxon>
        <taxon>Viridiplantae</taxon>
        <taxon>Chlorophyta</taxon>
        <taxon>Chloropicophyceae</taxon>
        <taxon>Chloropicales</taxon>
        <taxon>Chloropicaceae</taxon>
        <taxon>Chloropicon</taxon>
    </lineage>
</organism>
<dbReference type="InterPro" id="IPR052578">
    <property type="entry name" value="PI_Transfer_CRAL-TRIO"/>
</dbReference>
<gene>
    <name evidence="2" type="ORF">HKI87_04g31410</name>
</gene>
<protein>
    <submittedName>
        <fullName evidence="2">CRAL-TRIO domain-containing protein</fullName>
    </submittedName>
</protein>
<dbReference type="SMART" id="SM00516">
    <property type="entry name" value="SEC14"/>
    <property type="match status" value="1"/>
</dbReference>
<dbReference type="AlphaFoldDB" id="A0AAX4P708"/>
<dbReference type="Pfam" id="PF03765">
    <property type="entry name" value="CRAL_TRIO_N"/>
    <property type="match status" value="1"/>
</dbReference>
<dbReference type="InterPro" id="IPR036865">
    <property type="entry name" value="CRAL-TRIO_dom_sf"/>
</dbReference>
<dbReference type="InterPro" id="IPR001251">
    <property type="entry name" value="CRAL-TRIO_dom"/>
</dbReference>
<dbReference type="GO" id="GO:0008526">
    <property type="term" value="F:phosphatidylinositol transfer activity"/>
    <property type="evidence" value="ECO:0007669"/>
    <property type="project" value="TreeGrafter"/>
</dbReference>
<evidence type="ECO:0000313" key="2">
    <source>
        <dbReference type="EMBL" id="WZN61606.1"/>
    </source>
</evidence>
<dbReference type="InterPro" id="IPR036273">
    <property type="entry name" value="CRAL/TRIO_N_dom_sf"/>
</dbReference>
<dbReference type="Proteomes" id="UP001472866">
    <property type="component" value="Chromosome 04"/>
</dbReference>
<dbReference type="CDD" id="cd00170">
    <property type="entry name" value="SEC14"/>
    <property type="match status" value="1"/>
</dbReference>
<feature type="domain" description="CRAL-TRIO" evidence="1">
    <location>
        <begin position="153"/>
        <end position="330"/>
    </location>
</feature>
<dbReference type="SUPFAM" id="SSF52087">
    <property type="entry name" value="CRAL/TRIO domain"/>
    <property type="match status" value="1"/>
</dbReference>
<dbReference type="InterPro" id="IPR011074">
    <property type="entry name" value="CRAL/TRIO_N_dom"/>
</dbReference>
<evidence type="ECO:0000259" key="1">
    <source>
        <dbReference type="PROSITE" id="PS50191"/>
    </source>
</evidence>
<name>A0AAX4P708_9CHLO</name>
<sequence length="362" mass="41063">MLCCCSGGRVDDADGDEHLGSKILAKDGRENGTQAGERRYSADSDVFFDAEEDFYIDGAGGKDPVTAPARLSVGSVASVATTVSSGPPPRPGEKTKETLALEKIRAAFAEYDLPDQTYCRYLRARHWDVNKATPLIQNYLDWRAEMKPESIKWTDIAEEFETGKVFRLGLMDFKKRHVVILRPGMQNTKNHIQQMKQLVYTMESAIAMKPKESRDRMEVAPVRTPAYEQLIVLLDFTGYTLRNAPPFKTSLETLKILQDYYCERLGEALLLNPPGVFRFLWKLIRPFIDKRTLKKINFLPRNFKECDLLKERFELNELDASLGGTGNLPFDFKKYGELMMGEDAERERAMAGKAAPEPQGRQ</sequence>
<dbReference type="SMART" id="SM01100">
    <property type="entry name" value="CRAL_TRIO_N"/>
    <property type="match status" value="1"/>
</dbReference>
<accession>A0AAX4P708</accession>
<dbReference type="PANTHER" id="PTHR45824">
    <property type="entry name" value="GH16843P"/>
    <property type="match status" value="1"/>
</dbReference>
<dbReference type="Pfam" id="PF00650">
    <property type="entry name" value="CRAL_TRIO"/>
    <property type="match status" value="1"/>
</dbReference>